<evidence type="ECO:0008006" key="4">
    <source>
        <dbReference type="Google" id="ProtNLM"/>
    </source>
</evidence>
<feature type="signal peptide" evidence="1">
    <location>
        <begin position="1"/>
        <end position="22"/>
    </location>
</feature>
<dbReference type="EMBL" id="JBHTBX010000003">
    <property type="protein sequence ID" value="MFC7434144.1"/>
    <property type="molecule type" value="Genomic_DNA"/>
</dbReference>
<evidence type="ECO:0000256" key="1">
    <source>
        <dbReference type="SAM" id="SignalP"/>
    </source>
</evidence>
<reference evidence="3" key="1">
    <citation type="journal article" date="2019" name="Int. J. Syst. Evol. Microbiol.">
        <title>The Global Catalogue of Microorganisms (GCM) 10K type strain sequencing project: providing services to taxonomists for standard genome sequencing and annotation.</title>
        <authorList>
            <consortium name="The Broad Institute Genomics Platform"/>
            <consortium name="The Broad Institute Genome Sequencing Center for Infectious Disease"/>
            <person name="Wu L."/>
            <person name="Ma J."/>
        </authorList>
    </citation>
    <scope>NUCLEOTIDE SEQUENCE [LARGE SCALE GENOMIC DNA]</scope>
    <source>
        <strain evidence="3">CCUG 54518</strain>
    </source>
</reference>
<accession>A0ABW2R7U3</accession>
<evidence type="ECO:0000313" key="2">
    <source>
        <dbReference type="EMBL" id="MFC7434144.1"/>
    </source>
</evidence>
<comment type="caution">
    <text evidence="2">The sequence shown here is derived from an EMBL/GenBank/DDBJ whole genome shotgun (WGS) entry which is preliminary data.</text>
</comment>
<proteinExistence type="predicted"/>
<name>A0ABW2R7U3_9BURK</name>
<protein>
    <recommendedName>
        <fullName evidence="4">Beta-barrel assembly machine subunit BamE</fullName>
    </recommendedName>
</protein>
<dbReference type="PROSITE" id="PS51257">
    <property type="entry name" value="PROKAR_LIPOPROTEIN"/>
    <property type="match status" value="1"/>
</dbReference>
<keyword evidence="3" id="KW-1185">Reference proteome</keyword>
<dbReference type="Proteomes" id="UP001596495">
    <property type="component" value="Unassembled WGS sequence"/>
</dbReference>
<dbReference type="RefSeq" id="WP_382255091.1">
    <property type="nucleotide sequence ID" value="NZ_JBHTBX010000003.1"/>
</dbReference>
<sequence>MKLRTSVLIPLVVLSGGCGTLAGNTNMLTDERIRSEVGGAMGVKAEEVTIVDRRTEGTNTYVNVKTANRQSHACIINGGNMLSFGMTNPPVCSRR</sequence>
<evidence type="ECO:0000313" key="3">
    <source>
        <dbReference type="Proteomes" id="UP001596495"/>
    </source>
</evidence>
<feature type="chain" id="PRO_5047186723" description="Beta-barrel assembly machine subunit BamE" evidence="1">
    <location>
        <begin position="23"/>
        <end position="95"/>
    </location>
</feature>
<keyword evidence="1" id="KW-0732">Signal</keyword>
<gene>
    <name evidence="2" type="ORF">ACFQNJ_06425</name>
</gene>
<organism evidence="2 3">
    <name type="scientific">Hydrogenophaga bisanensis</name>
    <dbReference type="NCBI Taxonomy" id="439611"/>
    <lineage>
        <taxon>Bacteria</taxon>
        <taxon>Pseudomonadati</taxon>
        <taxon>Pseudomonadota</taxon>
        <taxon>Betaproteobacteria</taxon>
        <taxon>Burkholderiales</taxon>
        <taxon>Comamonadaceae</taxon>
        <taxon>Hydrogenophaga</taxon>
    </lineage>
</organism>